<dbReference type="AlphaFoldDB" id="A0A0D0P7S4"/>
<evidence type="ECO:0000313" key="9">
    <source>
        <dbReference type="EMBL" id="KIQ67626.1"/>
    </source>
</evidence>
<comment type="similarity">
    <text evidence="2">Belongs to the OmpP1/FadL family.</text>
</comment>
<evidence type="ECO:0000256" key="7">
    <source>
        <dbReference type="ARBA" id="ARBA00023237"/>
    </source>
</evidence>
<reference evidence="9 10" key="1">
    <citation type="submission" date="2013-01" db="EMBL/GenBank/DDBJ databases">
        <authorList>
            <person name="Fiebig A."/>
            <person name="Goeker M."/>
            <person name="Klenk H.-P.P."/>
        </authorList>
    </citation>
    <scope>NUCLEOTIDE SEQUENCE [LARGE SCALE GENOMIC DNA]</scope>
    <source>
        <strain evidence="9 10">DSM 24838</strain>
    </source>
</reference>
<evidence type="ECO:0000313" key="10">
    <source>
        <dbReference type="Proteomes" id="UP000035100"/>
    </source>
</evidence>
<name>A0A0D0P7S4_9RHOB</name>
<proteinExistence type="inferred from homology"/>
<dbReference type="SUPFAM" id="SSF56935">
    <property type="entry name" value="Porins"/>
    <property type="match status" value="1"/>
</dbReference>
<dbReference type="GO" id="GO:0015483">
    <property type="term" value="F:long-chain fatty acid transporting porin activity"/>
    <property type="evidence" value="ECO:0007669"/>
    <property type="project" value="TreeGrafter"/>
</dbReference>
<dbReference type="Proteomes" id="UP000035100">
    <property type="component" value="Unassembled WGS sequence"/>
</dbReference>
<keyword evidence="5 8" id="KW-0732">Signal</keyword>
<keyword evidence="3" id="KW-1134">Transmembrane beta strand</keyword>
<accession>A0A0D0P7S4</accession>
<dbReference type="InterPro" id="IPR005017">
    <property type="entry name" value="OMPP1/FadL/TodX"/>
</dbReference>
<dbReference type="PANTHER" id="PTHR35093">
    <property type="entry name" value="OUTER MEMBRANE PROTEIN NMB0088-RELATED"/>
    <property type="match status" value="1"/>
</dbReference>
<evidence type="ECO:0000256" key="1">
    <source>
        <dbReference type="ARBA" id="ARBA00004571"/>
    </source>
</evidence>
<keyword evidence="7" id="KW-0998">Cell outer membrane</keyword>
<dbReference type="STRING" id="1123501.Wenmar_03755"/>
<dbReference type="Gene3D" id="2.40.160.60">
    <property type="entry name" value="Outer membrane protein transport protein (OMPP1/FadL/TodX)"/>
    <property type="match status" value="1"/>
</dbReference>
<evidence type="ECO:0000256" key="2">
    <source>
        <dbReference type="ARBA" id="ARBA00008163"/>
    </source>
</evidence>
<keyword evidence="4" id="KW-0812">Transmembrane</keyword>
<dbReference type="RefSeq" id="WP_018303145.1">
    <property type="nucleotide sequence ID" value="NZ_KB902291.1"/>
</dbReference>
<evidence type="ECO:0000256" key="4">
    <source>
        <dbReference type="ARBA" id="ARBA00022692"/>
    </source>
</evidence>
<evidence type="ECO:0000256" key="3">
    <source>
        <dbReference type="ARBA" id="ARBA00022452"/>
    </source>
</evidence>
<dbReference type="EMBL" id="AONG01000021">
    <property type="protein sequence ID" value="KIQ67626.1"/>
    <property type="molecule type" value="Genomic_DNA"/>
</dbReference>
<comment type="caution">
    <text evidence="9">The sequence shown here is derived from an EMBL/GenBank/DDBJ whole genome shotgun (WGS) entry which is preliminary data.</text>
</comment>
<feature type="chain" id="PRO_5002218124" evidence="8">
    <location>
        <begin position="21"/>
        <end position="397"/>
    </location>
</feature>
<sequence length="397" mass="41865">MKHLLSSGAALLLTAGAAGAVGLDRSNQDITVLFEDGNYAELSFGRIVPDVTGSDLSPPFPGYDYDDVGEDYSQFGAAVKMDIGTQMSFAVIFDQPFGADVLYGGSPAATALGGTEARLDSGAITALGRFRINDAFSVHAGVVRERLDAEITLSGLAYGTPFDPTAPAPTLNGYNVQLEESDAWGYVVGAAYERPDIALRLAVTYHSSMEHEFETTETLGGVPVNVLNPALSATSTTTVNTPEAINIDFQTGIAQDTLLFANVRYAKYEDVIVSPVFFDTAQDGGLRDMDSLTEIESNTSYSVGVGRRFSDAFSASVAVGYEGEGSDDLVSPLSPTNGNYSLQLGAAYTVGDIVLSGGVRYTWLGDAMPETGTPDEARAEFTDNDALSAGLTVGFRF</sequence>
<dbReference type="GO" id="GO:0009279">
    <property type="term" value="C:cell outer membrane"/>
    <property type="evidence" value="ECO:0007669"/>
    <property type="project" value="UniProtKB-SubCell"/>
</dbReference>
<comment type="subcellular location">
    <subcellularLocation>
        <location evidence="1">Cell outer membrane</location>
        <topology evidence="1">Multi-pass membrane protein</topology>
    </subcellularLocation>
</comment>
<dbReference type="Pfam" id="PF03349">
    <property type="entry name" value="Toluene_X"/>
    <property type="match status" value="1"/>
</dbReference>
<evidence type="ECO:0000256" key="6">
    <source>
        <dbReference type="ARBA" id="ARBA00023136"/>
    </source>
</evidence>
<organism evidence="9 10">
    <name type="scientific">Wenxinia marina DSM 24838</name>
    <dbReference type="NCBI Taxonomy" id="1123501"/>
    <lineage>
        <taxon>Bacteria</taxon>
        <taxon>Pseudomonadati</taxon>
        <taxon>Pseudomonadota</taxon>
        <taxon>Alphaproteobacteria</taxon>
        <taxon>Rhodobacterales</taxon>
        <taxon>Roseobacteraceae</taxon>
        <taxon>Wenxinia</taxon>
    </lineage>
</organism>
<evidence type="ECO:0000256" key="8">
    <source>
        <dbReference type="SAM" id="SignalP"/>
    </source>
</evidence>
<dbReference type="PANTHER" id="PTHR35093:SF8">
    <property type="entry name" value="OUTER MEMBRANE PROTEIN NMB0088-RELATED"/>
    <property type="match status" value="1"/>
</dbReference>
<keyword evidence="10" id="KW-1185">Reference proteome</keyword>
<keyword evidence="6" id="KW-0472">Membrane</keyword>
<evidence type="ECO:0000256" key="5">
    <source>
        <dbReference type="ARBA" id="ARBA00022729"/>
    </source>
</evidence>
<gene>
    <name evidence="9" type="ORF">Wenmar_03755</name>
</gene>
<dbReference type="OrthoDB" id="6679728at2"/>
<protein>
    <submittedName>
        <fullName evidence="9">Long-chain fatty acid transport protein</fullName>
    </submittedName>
</protein>
<feature type="signal peptide" evidence="8">
    <location>
        <begin position="1"/>
        <end position="20"/>
    </location>
</feature>
<dbReference type="eggNOG" id="COG2067">
    <property type="taxonomic scope" value="Bacteria"/>
</dbReference>